<dbReference type="GO" id="GO:0000981">
    <property type="term" value="F:DNA-binding transcription factor activity, RNA polymerase II-specific"/>
    <property type="evidence" value="ECO:0007669"/>
    <property type="project" value="TreeGrafter"/>
</dbReference>
<evidence type="ECO:0000256" key="1">
    <source>
        <dbReference type="SAM" id="MobiDB-lite"/>
    </source>
</evidence>
<name>A0A195B1W3_9HYME</name>
<dbReference type="EMBL" id="KQ976662">
    <property type="protein sequence ID" value="KYM78466.1"/>
    <property type="molecule type" value="Genomic_DNA"/>
</dbReference>
<keyword evidence="3" id="KW-1185">Reference proteome</keyword>
<evidence type="ECO:0000313" key="2">
    <source>
        <dbReference type="EMBL" id="KYM78466.1"/>
    </source>
</evidence>
<organism evidence="2 3">
    <name type="scientific">Atta colombica</name>
    <dbReference type="NCBI Taxonomy" id="520822"/>
    <lineage>
        <taxon>Eukaryota</taxon>
        <taxon>Metazoa</taxon>
        <taxon>Ecdysozoa</taxon>
        <taxon>Arthropoda</taxon>
        <taxon>Hexapoda</taxon>
        <taxon>Insecta</taxon>
        <taxon>Pterygota</taxon>
        <taxon>Neoptera</taxon>
        <taxon>Endopterygota</taxon>
        <taxon>Hymenoptera</taxon>
        <taxon>Apocrita</taxon>
        <taxon>Aculeata</taxon>
        <taxon>Formicoidea</taxon>
        <taxon>Formicidae</taxon>
        <taxon>Myrmicinae</taxon>
        <taxon>Atta</taxon>
    </lineage>
</organism>
<protein>
    <submittedName>
        <fullName evidence="2">Uncharacterized protein</fullName>
    </submittedName>
</protein>
<feature type="compositionally biased region" description="Acidic residues" evidence="1">
    <location>
        <begin position="235"/>
        <end position="249"/>
    </location>
</feature>
<feature type="region of interest" description="Disordered" evidence="1">
    <location>
        <begin position="23"/>
        <end position="70"/>
    </location>
</feature>
<dbReference type="AlphaFoldDB" id="A0A195B1W3"/>
<dbReference type="InterPro" id="IPR052417">
    <property type="entry name" value="Dachshund_domain"/>
</dbReference>
<proteinExistence type="predicted"/>
<evidence type="ECO:0000313" key="3">
    <source>
        <dbReference type="Proteomes" id="UP000078540"/>
    </source>
</evidence>
<gene>
    <name evidence="2" type="ORF">ALC53_11121</name>
</gene>
<dbReference type="GO" id="GO:0000978">
    <property type="term" value="F:RNA polymerase II cis-regulatory region sequence-specific DNA binding"/>
    <property type="evidence" value="ECO:0007669"/>
    <property type="project" value="TreeGrafter"/>
</dbReference>
<feature type="region of interest" description="Disordered" evidence="1">
    <location>
        <begin position="209"/>
        <end position="254"/>
    </location>
</feature>
<accession>A0A195B1W3</accession>
<dbReference type="GO" id="GO:0005634">
    <property type="term" value="C:nucleus"/>
    <property type="evidence" value="ECO:0007669"/>
    <property type="project" value="TreeGrafter"/>
</dbReference>
<reference evidence="2 3" key="1">
    <citation type="submission" date="2015-09" db="EMBL/GenBank/DDBJ databases">
        <title>Atta colombica WGS genome.</title>
        <authorList>
            <person name="Nygaard S."/>
            <person name="Hu H."/>
            <person name="Boomsma J."/>
            <person name="Zhang G."/>
        </authorList>
    </citation>
    <scope>NUCLEOTIDE SEQUENCE [LARGE SCALE GENOMIC DNA]</scope>
    <source>
        <strain evidence="2">Treedump-2</strain>
        <tissue evidence="2">Whole body</tissue>
    </source>
</reference>
<dbReference type="GO" id="GO:0005667">
    <property type="term" value="C:transcription regulator complex"/>
    <property type="evidence" value="ECO:0007669"/>
    <property type="project" value="TreeGrafter"/>
</dbReference>
<dbReference type="PANTHER" id="PTHR12577">
    <property type="entry name" value="DACHSHUND"/>
    <property type="match status" value="1"/>
</dbReference>
<dbReference type="PANTHER" id="PTHR12577:SF6">
    <property type="entry name" value="DACHSHUND, ISOFORM B"/>
    <property type="match status" value="1"/>
</dbReference>
<feature type="compositionally biased region" description="Basic and acidic residues" evidence="1">
    <location>
        <begin position="35"/>
        <end position="55"/>
    </location>
</feature>
<dbReference type="Proteomes" id="UP000078540">
    <property type="component" value="Unassembled WGS sequence"/>
</dbReference>
<sequence length="566" mass="64275">MPFFLLADDYPPSPPYYLNLTLGHTCSGHKNQTRAAKERRKEEGEKEGSKDENRHIASSRPGRPPKRASVGLSLAASHLAAAAGHHPQHSLKKHRMDNGDYYENGHLGESNTLGVSKLTATAPSCCGLRWRSPMPGISYDPFTVCSSEGLALLEKISEVKEDRGEKEGAREVDRIGTKEDSRSPTTSGLALLYYAGCLKTKRQNTLRKSLKSLPDERPVIKTKTKRKGRDRDDVSFDLDEEEEEEDEEMEKERMQEKRKRHIEREKRMRSMREMIVYEARGVVYCPWMILSHSEEETLEEQILDCVQEEWDEAEVTLAAHEEIERRGKIEGRGRTLRMRREDSVYRKIPVHLNMFSTLSSALSKLNRRWKLLRWLPACLLAGMRCSPDVPRMEKSPLLANGYNHPPTHLSHMQFMQLGGHPGAGHTAILSPASLPHHLQAQAQARAEQGLKVNPNMTNMEALARSVSRRANTTNRQRKSVETVSGVLTLGPGTSLQDNVLGHFQSAVDSPFYPRLRLSFPFCSYRNRLLFCAPQVRDGLGKLPSCLRRYCQTSRKVGHQNRIKKKR</sequence>